<dbReference type="GO" id="GO:0005829">
    <property type="term" value="C:cytosol"/>
    <property type="evidence" value="ECO:0007669"/>
    <property type="project" value="TreeGrafter"/>
</dbReference>
<dbReference type="EC" id="3.6.1.66" evidence="3"/>
<evidence type="ECO:0000256" key="2">
    <source>
        <dbReference type="ARBA" id="ARBA00022801"/>
    </source>
</evidence>
<evidence type="ECO:0000256" key="1">
    <source>
        <dbReference type="ARBA" id="ARBA00008023"/>
    </source>
</evidence>
<feature type="non-terminal residue" evidence="3">
    <location>
        <position position="124"/>
    </location>
</feature>
<keyword evidence="2 3" id="KW-0378">Hydrolase</keyword>
<dbReference type="SUPFAM" id="SSF52972">
    <property type="entry name" value="ITPase-like"/>
    <property type="match status" value="1"/>
</dbReference>
<evidence type="ECO:0000313" key="3">
    <source>
        <dbReference type="EMBL" id="VAX42223.1"/>
    </source>
</evidence>
<dbReference type="PANTHER" id="PTHR11067">
    <property type="entry name" value="INOSINE TRIPHOSPHATE PYROPHOSPHATASE/HAM1 PROTEIN"/>
    <property type="match status" value="1"/>
</dbReference>
<dbReference type="AlphaFoldDB" id="A0A3B1DYF0"/>
<sequence>MDTPPHDTPHDTPQTLPFVPDLSRIVIATGNPHKVEELRQMLALPGVEFVGLKELPDWEGFVEPEETGQTFEANAAIKALSYAEQTGMPCLADDSGLEVDALGGAPGVISSHYCTEGREVGMPR</sequence>
<dbReference type="Pfam" id="PF01725">
    <property type="entry name" value="Ham1p_like"/>
    <property type="match status" value="1"/>
</dbReference>
<dbReference type="InterPro" id="IPR002637">
    <property type="entry name" value="RdgB/HAM1"/>
</dbReference>
<protein>
    <submittedName>
        <fullName evidence="3">Nucleoside 5-triphosphatase RdgB (DHAPTP, dITP, XTP-specific)</fullName>
        <ecNumber evidence="3">3.6.1.66</ecNumber>
    </submittedName>
</protein>
<dbReference type="InterPro" id="IPR029001">
    <property type="entry name" value="ITPase-like_fam"/>
</dbReference>
<name>A0A3B1DYF0_9ZZZZ</name>
<accession>A0A3B1DYF0</accession>
<proteinExistence type="inferred from homology"/>
<dbReference type="GO" id="GO:0036220">
    <property type="term" value="F:ITP diphosphatase activity"/>
    <property type="evidence" value="ECO:0007669"/>
    <property type="project" value="UniProtKB-EC"/>
</dbReference>
<dbReference type="GO" id="GO:0009143">
    <property type="term" value="P:nucleoside triphosphate catabolic process"/>
    <property type="evidence" value="ECO:0007669"/>
    <property type="project" value="InterPro"/>
</dbReference>
<dbReference type="PANTHER" id="PTHR11067:SF9">
    <property type="entry name" value="INOSINE TRIPHOSPHATE PYROPHOSPHATASE"/>
    <property type="match status" value="1"/>
</dbReference>
<gene>
    <name evidence="3" type="ORF">MNBD_PLANCTO03-2185</name>
</gene>
<dbReference type="EMBL" id="UOGK01000661">
    <property type="protein sequence ID" value="VAX42223.1"/>
    <property type="molecule type" value="Genomic_DNA"/>
</dbReference>
<dbReference type="Gene3D" id="3.90.950.10">
    <property type="match status" value="1"/>
</dbReference>
<comment type="similarity">
    <text evidence="1">Belongs to the HAM1 NTPase family.</text>
</comment>
<dbReference type="CDD" id="cd00515">
    <property type="entry name" value="HAM1"/>
    <property type="match status" value="1"/>
</dbReference>
<reference evidence="3" key="1">
    <citation type="submission" date="2018-06" db="EMBL/GenBank/DDBJ databases">
        <authorList>
            <person name="Zhirakovskaya E."/>
        </authorList>
    </citation>
    <scope>NUCLEOTIDE SEQUENCE</scope>
</reference>
<organism evidence="3">
    <name type="scientific">hydrothermal vent metagenome</name>
    <dbReference type="NCBI Taxonomy" id="652676"/>
    <lineage>
        <taxon>unclassified sequences</taxon>
        <taxon>metagenomes</taxon>
        <taxon>ecological metagenomes</taxon>
    </lineage>
</organism>